<dbReference type="PRINTS" id="PR00455">
    <property type="entry name" value="HTHTETR"/>
</dbReference>
<dbReference type="InterPro" id="IPR001647">
    <property type="entry name" value="HTH_TetR"/>
</dbReference>
<keyword evidence="1" id="KW-0805">Transcription regulation</keyword>
<dbReference type="PANTHER" id="PTHR30055:SF234">
    <property type="entry name" value="HTH-TYPE TRANSCRIPTIONAL REGULATOR BETI"/>
    <property type="match status" value="1"/>
</dbReference>
<evidence type="ECO:0000313" key="6">
    <source>
        <dbReference type="EMBL" id="QUD90551.1"/>
    </source>
</evidence>
<feature type="DNA-binding region" description="H-T-H motif" evidence="4">
    <location>
        <begin position="50"/>
        <end position="69"/>
    </location>
</feature>
<dbReference type="InterPro" id="IPR050109">
    <property type="entry name" value="HTH-type_TetR-like_transc_reg"/>
</dbReference>
<feature type="domain" description="HTH tetR-type" evidence="5">
    <location>
        <begin position="27"/>
        <end position="87"/>
    </location>
</feature>
<dbReference type="Pfam" id="PF00440">
    <property type="entry name" value="TetR_N"/>
    <property type="match status" value="1"/>
</dbReference>
<evidence type="ECO:0000256" key="3">
    <source>
        <dbReference type="ARBA" id="ARBA00023163"/>
    </source>
</evidence>
<organism evidence="6 7">
    <name type="scientific">Phenylobacterium montanum</name>
    <dbReference type="NCBI Taxonomy" id="2823693"/>
    <lineage>
        <taxon>Bacteria</taxon>
        <taxon>Pseudomonadati</taxon>
        <taxon>Pseudomonadota</taxon>
        <taxon>Alphaproteobacteria</taxon>
        <taxon>Caulobacterales</taxon>
        <taxon>Caulobacteraceae</taxon>
        <taxon>Phenylobacterium</taxon>
    </lineage>
</organism>
<dbReference type="SUPFAM" id="SSF46689">
    <property type="entry name" value="Homeodomain-like"/>
    <property type="match status" value="1"/>
</dbReference>
<evidence type="ECO:0000256" key="2">
    <source>
        <dbReference type="ARBA" id="ARBA00023125"/>
    </source>
</evidence>
<accession>A0A975G5R4</accession>
<protein>
    <submittedName>
        <fullName evidence="6">TetR/AcrR family transcriptional regulator</fullName>
    </submittedName>
</protein>
<dbReference type="Gene3D" id="1.10.357.10">
    <property type="entry name" value="Tetracycline Repressor, domain 2"/>
    <property type="match status" value="1"/>
</dbReference>
<dbReference type="EMBL" id="CP073078">
    <property type="protein sequence ID" value="QUD90551.1"/>
    <property type="molecule type" value="Genomic_DNA"/>
</dbReference>
<dbReference type="KEGG" id="caul:KCG34_12115"/>
<sequence length="207" mass="23106">MHDVYFWAMDEIVSDKAVRRRSGAKRERTRAALIAAAGDLIRDQGYEAATLEAIAAKAGMTRGAIYGNFANRDDLFAEVALDRWAPVMPEHVPGTSFREHMARLGRAYALAARQRAPVAIHSASFQLQVRRHEALRRRLAVQGRELIENTARELLRLYPQEELPMPAVPLIKALAALGEGLMAAYFADPDEYPEEVFVAAFEAFAVR</sequence>
<evidence type="ECO:0000256" key="4">
    <source>
        <dbReference type="PROSITE-ProRule" id="PRU00335"/>
    </source>
</evidence>
<evidence type="ECO:0000259" key="5">
    <source>
        <dbReference type="PROSITE" id="PS50977"/>
    </source>
</evidence>
<dbReference type="GO" id="GO:0003700">
    <property type="term" value="F:DNA-binding transcription factor activity"/>
    <property type="evidence" value="ECO:0007669"/>
    <property type="project" value="TreeGrafter"/>
</dbReference>
<dbReference type="PROSITE" id="PS50977">
    <property type="entry name" value="HTH_TETR_2"/>
    <property type="match status" value="1"/>
</dbReference>
<gene>
    <name evidence="6" type="ORF">KCG34_12115</name>
</gene>
<dbReference type="InterPro" id="IPR009057">
    <property type="entry name" value="Homeodomain-like_sf"/>
</dbReference>
<name>A0A975G5R4_9CAUL</name>
<dbReference type="AlphaFoldDB" id="A0A975G5R4"/>
<dbReference type="GO" id="GO:0000976">
    <property type="term" value="F:transcription cis-regulatory region binding"/>
    <property type="evidence" value="ECO:0007669"/>
    <property type="project" value="TreeGrafter"/>
</dbReference>
<dbReference type="RefSeq" id="WP_211940601.1">
    <property type="nucleotide sequence ID" value="NZ_CP073078.1"/>
</dbReference>
<dbReference type="Proteomes" id="UP000676409">
    <property type="component" value="Chromosome"/>
</dbReference>
<evidence type="ECO:0000256" key="1">
    <source>
        <dbReference type="ARBA" id="ARBA00023015"/>
    </source>
</evidence>
<keyword evidence="2 4" id="KW-0238">DNA-binding</keyword>
<evidence type="ECO:0000313" key="7">
    <source>
        <dbReference type="Proteomes" id="UP000676409"/>
    </source>
</evidence>
<keyword evidence="3" id="KW-0804">Transcription</keyword>
<dbReference type="PANTHER" id="PTHR30055">
    <property type="entry name" value="HTH-TYPE TRANSCRIPTIONAL REGULATOR RUTR"/>
    <property type="match status" value="1"/>
</dbReference>
<reference evidence="6" key="1">
    <citation type="submission" date="2021-04" db="EMBL/GenBank/DDBJ databases">
        <title>The complete genome sequence of Caulobacter sp. S6.</title>
        <authorList>
            <person name="Tang Y."/>
            <person name="Ouyang W."/>
            <person name="Liu Q."/>
            <person name="Huang B."/>
            <person name="Guo Z."/>
            <person name="Lei P."/>
        </authorList>
    </citation>
    <scope>NUCLEOTIDE SEQUENCE</scope>
    <source>
        <strain evidence="6">S6</strain>
    </source>
</reference>
<proteinExistence type="predicted"/>
<keyword evidence="7" id="KW-1185">Reference proteome</keyword>